<dbReference type="EMBL" id="JALNTZ010000010">
    <property type="protein sequence ID" value="KAJ3639897.1"/>
    <property type="molecule type" value="Genomic_DNA"/>
</dbReference>
<comment type="caution">
    <text evidence="2">The sequence shown here is derived from an EMBL/GenBank/DDBJ whole genome shotgun (WGS) entry which is preliminary data.</text>
</comment>
<dbReference type="AlphaFoldDB" id="A0AA38HLG1"/>
<gene>
    <name evidence="1" type="ORF">Zmor_003227</name>
    <name evidence="2" type="ORF">Zmor_003267</name>
</gene>
<organism evidence="2 3">
    <name type="scientific">Zophobas morio</name>
    <dbReference type="NCBI Taxonomy" id="2755281"/>
    <lineage>
        <taxon>Eukaryota</taxon>
        <taxon>Metazoa</taxon>
        <taxon>Ecdysozoa</taxon>
        <taxon>Arthropoda</taxon>
        <taxon>Hexapoda</taxon>
        <taxon>Insecta</taxon>
        <taxon>Pterygota</taxon>
        <taxon>Neoptera</taxon>
        <taxon>Endopterygota</taxon>
        <taxon>Coleoptera</taxon>
        <taxon>Polyphaga</taxon>
        <taxon>Cucujiformia</taxon>
        <taxon>Tenebrionidae</taxon>
        <taxon>Zophobas</taxon>
    </lineage>
</organism>
<keyword evidence="3" id="KW-1185">Reference proteome</keyword>
<dbReference type="Proteomes" id="UP001168821">
    <property type="component" value="Unassembled WGS sequence"/>
</dbReference>
<sequence length="146" mass="16917">MRRPLIANLGNYKGLGRMLHSFRSKQTTHDSTSQLGAIFDILIPTPRWNRNVNANLPKTRADADTKIRGTRWMLQSLRDYKPHDSATQHLIPTRHYPRLGWMCRLFKANIEVASAFRDERFHVTLKKNSGRSQIIVYPESVGVEDF</sequence>
<evidence type="ECO:0000313" key="3">
    <source>
        <dbReference type="Proteomes" id="UP001168821"/>
    </source>
</evidence>
<evidence type="ECO:0000313" key="1">
    <source>
        <dbReference type="EMBL" id="KAJ3639897.1"/>
    </source>
</evidence>
<dbReference type="EMBL" id="JALNTZ010000010">
    <property type="protein sequence ID" value="KAJ3639940.1"/>
    <property type="molecule type" value="Genomic_DNA"/>
</dbReference>
<name>A0AA38HLG1_9CUCU</name>
<reference evidence="2" key="1">
    <citation type="journal article" date="2023" name="G3 (Bethesda)">
        <title>Whole genome assemblies of Zophobas morio and Tenebrio molitor.</title>
        <authorList>
            <person name="Kaur S."/>
            <person name="Stinson S.A."/>
            <person name="diCenzo G.C."/>
        </authorList>
    </citation>
    <scope>NUCLEOTIDE SEQUENCE</scope>
    <source>
        <strain evidence="2">QUZm001</strain>
    </source>
</reference>
<proteinExistence type="predicted"/>
<evidence type="ECO:0000313" key="2">
    <source>
        <dbReference type="EMBL" id="KAJ3639940.1"/>
    </source>
</evidence>
<accession>A0AA38HLG1</accession>
<protein>
    <submittedName>
        <fullName evidence="2">Uncharacterized protein</fullName>
    </submittedName>
</protein>